<dbReference type="Proteomes" id="UP000509429">
    <property type="component" value="Chromosome"/>
</dbReference>
<evidence type="ECO:0000313" key="1">
    <source>
        <dbReference type="EMBL" id="QKQ23684.1"/>
    </source>
</evidence>
<dbReference type="KEGG" id="reo:HUE58_00350"/>
<protein>
    <submittedName>
        <fullName evidence="1">Uncharacterized protein</fullName>
    </submittedName>
</protein>
<name>A0A6N0HMX1_9GAMM</name>
<keyword evidence="2" id="KW-1185">Reference proteome</keyword>
<sequence>MAQLIKHPERYGEIIITVSNTSQVQTIKLDSQFDLALISEWTQLDLEQLYTLNPELKR</sequence>
<dbReference type="AlphaFoldDB" id="A0A6N0HMX1"/>
<reference evidence="1 2" key="1">
    <citation type="submission" date="2020-05" db="EMBL/GenBank/DDBJ databases">
        <title>Horizontal transmission and recombination maintain forever young bacterial symbiont genomes.</title>
        <authorList>
            <person name="Russell S.L."/>
            <person name="Pepper-Tunick E."/>
            <person name="Svedberg J."/>
            <person name="Byrne A."/>
            <person name="Ruelas Castillo J."/>
            <person name="Vollmers C."/>
            <person name="Beinart R.A."/>
            <person name="Corbett-Detig R."/>
        </authorList>
    </citation>
    <scope>NUCLEOTIDE SEQUENCE [LARGE SCALE GENOMIC DNA]</scope>
    <source>
        <strain evidence="1">JDF_Ridge</strain>
    </source>
</reference>
<dbReference type="RefSeq" id="WP_174605124.1">
    <property type="nucleotide sequence ID" value="NZ_CP054490.1"/>
</dbReference>
<proteinExistence type="predicted"/>
<accession>A0A6N0HMX1</accession>
<dbReference type="EMBL" id="CP054490">
    <property type="protein sequence ID" value="QKQ23684.1"/>
    <property type="molecule type" value="Genomic_DNA"/>
</dbReference>
<organism evidence="1 2">
    <name type="scientific">Candidatus Ruthia endofausta</name>
    <dbReference type="NCBI Taxonomy" id="2738852"/>
    <lineage>
        <taxon>Bacteria</taxon>
        <taxon>Pseudomonadati</taxon>
        <taxon>Pseudomonadota</taxon>
        <taxon>Gammaproteobacteria</taxon>
        <taxon>Candidatus Pseudothioglobaceae</taxon>
        <taxon>Candidatus Ruthturnera</taxon>
    </lineage>
</organism>
<gene>
    <name evidence="1" type="ORF">HUE58_00350</name>
</gene>
<evidence type="ECO:0000313" key="2">
    <source>
        <dbReference type="Proteomes" id="UP000509429"/>
    </source>
</evidence>